<organism evidence="2 3">
    <name type="scientific">Plakobranchus ocellatus</name>
    <dbReference type="NCBI Taxonomy" id="259542"/>
    <lineage>
        <taxon>Eukaryota</taxon>
        <taxon>Metazoa</taxon>
        <taxon>Spiralia</taxon>
        <taxon>Lophotrochozoa</taxon>
        <taxon>Mollusca</taxon>
        <taxon>Gastropoda</taxon>
        <taxon>Heterobranchia</taxon>
        <taxon>Euthyneura</taxon>
        <taxon>Panpulmonata</taxon>
        <taxon>Sacoglossa</taxon>
        <taxon>Placobranchoidea</taxon>
        <taxon>Plakobranchidae</taxon>
        <taxon>Plakobranchus</taxon>
    </lineage>
</organism>
<reference evidence="2 3" key="1">
    <citation type="journal article" date="2021" name="Elife">
        <title>Chloroplast acquisition without the gene transfer in kleptoplastic sea slugs, Plakobranchus ocellatus.</title>
        <authorList>
            <person name="Maeda T."/>
            <person name="Takahashi S."/>
            <person name="Yoshida T."/>
            <person name="Shimamura S."/>
            <person name="Takaki Y."/>
            <person name="Nagai Y."/>
            <person name="Toyoda A."/>
            <person name="Suzuki Y."/>
            <person name="Arimoto A."/>
            <person name="Ishii H."/>
            <person name="Satoh N."/>
            <person name="Nishiyama T."/>
            <person name="Hasebe M."/>
            <person name="Maruyama T."/>
            <person name="Minagawa J."/>
            <person name="Obokata J."/>
            <person name="Shigenobu S."/>
        </authorList>
    </citation>
    <scope>NUCLEOTIDE SEQUENCE [LARGE SCALE GENOMIC DNA]</scope>
</reference>
<evidence type="ECO:0000313" key="2">
    <source>
        <dbReference type="EMBL" id="GFO07366.1"/>
    </source>
</evidence>
<name>A0AAV4ALB6_9GAST</name>
<dbReference type="EMBL" id="BLXT01003865">
    <property type="protein sequence ID" value="GFO07366.1"/>
    <property type="molecule type" value="Genomic_DNA"/>
</dbReference>
<proteinExistence type="predicted"/>
<dbReference type="AlphaFoldDB" id="A0AAV4ALB6"/>
<comment type="caution">
    <text evidence="2">The sequence shown here is derived from an EMBL/GenBank/DDBJ whole genome shotgun (WGS) entry which is preliminary data.</text>
</comment>
<feature type="compositionally biased region" description="Gly residues" evidence="1">
    <location>
        <begin position="53"/>
        <end position="65"/>
    </location>
</feature>
<evidence type="ECO:0000313" key="3">
    <source>
        <dbReference type="Proteomes" id="UP000735302"/>
    </source>
</evidence>
<sequence>MGTKAWRAKQPNTWRQPNSGRARPGMGGERLTLLSAHSLVRICHHRHIKTEGGDGGGEGGRGGRGVMYLTDPGANRPIKRRQSISSDILSTFFFIQNWTYFSDLDRKTEGRIHKK</sequence>
<dbReference type="Proteomes" id="UP000735302">
    <property type="component" value="Unassembled WGS sequence"/>
</dbReference>
<evidence type="ECO:0000256" key="1">
    <source>
        <dbReference type="SAM" id="MobiDB-lite"/>
    </source>
</evidence>
<accession>A0AAV4ALB6</accession>
<feature type="region of interest" description="Disordered" evidence="1">
    <location>
        <begin position="48"/>
        <end position="77"/>
    </location>
</feature>
<keyword evidence="3" id="KW-1185">Reference proteome</keyword>
<gene>
    <name evidence="2" type="ORF">PoB_003387100</name>
</gene>
<feature type="compositionally biased region" description="Polar residues" evidence="1">
    <location>
        <begin position="10"/>
        <end position="19"/>
    </location>
</feature>
<protein>
    <submittedName>
        <fullName evidence="2">Uncharacterized protein</fullName>
    </submittedName>
</protein>
<feature type="region of interest" description="Disordered" evidence="1">
    <location>
        <begin position="1"/>
        <end position="27"/>
    </location>
</feature>